<name>M1Q649_METMZ</name>
<accession>M1Q649</accession>
<dbReference type="AlphaFoldDB" id="M1Q649"/>
<gene>
    <name evidence="1" type="ORF">MmTuc01_0168</name>
</gene>
<dbReference type="KEGG" id="mmaz:MmTuc01_0168"/>
<reference evidence="1 2" key="1">
    <citation type="journal article" date="2013" name="Genome Announc.">
        <title>Complete Genome of a Methanosarcina mazei Strain Isolated from Sediment Samples from an Amazonian Flooded Area.</title>
        <authorList>
            <person name="Assis das Gracas D."/>
            <person name="Thiago Juca Ramos R."/>
            <person name="Vieira Araujo A.C."/>
            <person name="Zahlouth R."/>
            <person name="Ribeiro Carneiro A."/>
            <person name="Souza Lopes T."/>
            <person name="Azevedo Barauna R."/>
            <person name="Azevedo V."/>
            <person name="Cruz Schneider M.P."/>
            <person name="Pellizari V.H."/>
            <person name="Silva A."/>
        </authorList>
    </citation>
    <scope>NUCLEOTIDE SEQUENCE [LARGE SCALE GENOMIC DNA]</scope>
    <source>
        <strain evidence="1 2">Tuc01</strain>
    </source>
</reference>
<proteinExistence type="predicted"/>
<evidence type="ECO:0000313" key="2">
    <source>
        <dbReference type="Proteomes" id="UP000011718"/>
    </source>
</evidence>
<sequence>MSGYQEQGFQILFYELSLAFKTNYCGFKIKILNLSVRKEVF</sequence>
<evidence type="ECO:0000313" key="1">
    <source>
        <dbReference type="EMBL" id="AGF95623.1"/>
    </source>
</evidence>
<organism evidence="1 2">
    <name type="scientific">Methanosarcina mazei Tuc01</name>
    <dbReference type="NCBI Taxonomy" id="1236903"/>
    <lineage>
        <taxon>Archaea</taxon>
        <taxon>Methanobacteriati</taxon>
        <taxon>Methanobacteriota</taxon>
        <taxon>Stenosarchaea group</taxon>
        <taxon>Methanomicrobia</taxon>
        <taxon>Methanosarcinales</taxon>
        <taxon>Methanosarcinaceae</taxon>
        <taxon>Methanosarcina</taxon>
    </lineage>
</organism>
<dbReference type="HOGENOM" id="CLU_3263789_0_0_2"/>
<dbReference type="BioCyc" id="MMAZ1236903:G139K-166-MONOMER"/>
<dbReference type="EMBL" id="CP004144">
    <property type="protein sequence ID" value="AGF95623.1"/>
    <property type="molecule type" value="Genomic_DNA"/>
</dbReference>
<protein>
    <submittedName>
        <fullName evidence="1">Uncharacterized protein</fullName>
    </submittedName>
</protein>
<dbReference type="Proteomes" id="UP000011718">
    <property type="component" value="Chromosome"/>
</dbReference>